<dbReference type="SUPFAM" id="SSF82114">
    <property type="entry name" value="Riboflavin kinase-like"/>
    <property type="match status" value="1"/>
</dbReference>
<dbReference type="Gene3D" id="3.40.50.620">
    <property type="entry name" value="HUPs"/>
    <property type="match status" value="1"/>
</dbReference>
<keyword evidence="10 15" id="KW-0274">FAD</keyword>
<dbReference type="NCBIfam" id="TIGR00083">
    <property type="entry name" value="ribF"/>
    <property type="match status" value="1"/>
</dbReference>
<dbReference type="Pfam" id="PF01687">
    <property type="entry name" value="Flavokinase"/>
    <property type="match status" value="1"/>
</dbReference>
<evidence type="ECO:0000256" key="12">
    <source>
        <dbReference type="ARBA" id="ARBA00023268"/>
    </source>
</evidence>
<dbReference type="Gene3D" id="2.40.30.30">
    <property type="entry name" value="Riboflavin kinase-like"/>
    <property type="match status" value="1"/>
</dbReference>
<dbReference type="InterPro" id="IPR014729">
    <property type="entry name" value="Rossmann-like_a/b/a_fold"/>
</dbReference>
<evidence type="ECO:0000256" key="13">
    <source>
        <dbReference type="ARBA" id="ARBA00047880"/>
    </source>
</evidence>
<comment type="pathway">
    <text evidence="2 15">Cofactor biosynthesis; FAD biosynthesis; FAD from FMN: step 1/1.</text>
</comment>
<dbReference type="NCBIfam" id="NF004160">
    <property type="entry name" value="PRK05627.1-3"/>
    <property type="match status" value="1"/>
</dbReference>
<evidence type="ECO:0000256" key="5">
    <source>
        <dbReference type="ARBA" id="ARBA00022643"/>
    </source>
</evidence>
<accession>A0ABW2YDW2</accession>
<evidence type="ECO:0000256" key="10">
    <source>
        <dbReference type="ARBA" id="ARBA00022827"/>
    </source>
</evidence>
<feature type="region of interest" description="Disordered" evidence="16">
    <location>
        <begin position="302"/>
        <end position="332"/>
    </location>
</feature>
<keyword evidence="11 15" id="KW-0067">ATP-binding</keyword>
<feature type="domain" description="Riboflavin kinase" evidence="17">
    <location>
        <begin position="184"/>
        <end position="307"/>
    </location>
</feature>
<evidence type="ECO:0000256" key="9">
    <source>
        <dbReference type="ARBA" id="ARBA00022777"/>
    </source>
</evidence>
<evidence type="ECO:0000256" key="1">
    <source>
        <dbReference type="ARBA" id="ARBA00002121"/>
    </source>
</evidence>
<dbReference type="PANTHER" id="PTHR22749">
    <property type="entry name" value="RIBOFLAVIN KINASE/FMN ADENYLYLTRANSFERASE"/>
    <property type="match status" value="1"/>
</dbReference>
<dbReference type="InterPro" id="IPR023468">
    <property type="entry name" value="Riboflavin_kinase"/>
</dbReference>
<comment type="similarity">
    <text evidence="15">Belongs to the ribF family.</text>
</comment>
<comment type="caution">
    <text evidence="18">The sequence shown here is derived from an EMBL/GenBank/DDBJ whole genome shotgun (WGS) entry which is preliminary data.</text>
</comment>
<evidence type="ECO:0000313" key="19">
    <source>
        <dbReference type="Proteomes" id="UP001597110"/>
    </source>
</evidence>
<dbReference type="SUPFAM" id="SSF52374">
    <property type="entry name" value="Nucleotidylyl transferase"/>
    <property type="match status" value="1"/>
</dbReference>
<comment type="catalytic activity">
    <reaction evidence="13 15">
        <text>riboflavin + ATP = FMN + ADP + H(+)</text>
        <dbReference type="Rhea" id="RHEA:14357"/>
        <dbReference type="ChEBI" id="CHEBI:15378"/>
        <dbReference type="ChEBI" id="CHEBI:30616"/>
        <dbReference type="ChEBI" id="CHEBI:57986"/>
        <dbReference type="ChEBI" id="CHEBI:58210"/>
        <dbReference type="ChEBI" id="CHEBI:456216"/>
        <dbReference type="EC" id="2.7.1.26"/>
    </reaction>
</comment>
<dbReference type="SMART" id="SM00904">
    <property type="entry name" value="Flavokinase"/>
    <property type="match status" value="1"/>
</dbReference>
<keyword evidence="4 15" id="KW-0285">Flavoprotein</keyword>
<dbReference type="NCBIfam" id="NF004163">
    <property type="entry name" value="PRK05627.1-6"/>
    <property type="match status" value="1"/>
</dbReference>
<reference evidence="19" key="1">
    <citation type="journal article" date="2019" name="Int. J. Syst. Evol. Microbiol.">
        <title>The Global Catalogue of Microorganisms (GCM) 10K type strain sequencing project: providing services to taxonomists for standard genome sequencing and annotation.</title>
        <authorList>
            <consortium name="The Broad Institute Genomics Platform"/>
            <consortium name="The Broad Institute Genome Sequencing Center for Infectious Disease"/>
            <person name="Wu L."/>
            <person name="Ma J."/>
        </authorList>
    </citation>
    <scope>NUCLEOTIDE SEQUENCE [LARGE SCALE GENOMIC DNA]</scope>
    <source>
        <strain evidence="19">CCUG 55585</strain>
    </source>
</reference>
<evidence type="ECO:0000256" key="11">
    <source>
        <dbReference type="ARBA" id="ARBA00022840"/>
    </source>
</evidence>
<dbReference type="EC" id="2.7.1.26" evidence="15"/>
<evidence type="ECO:0000256" key="14">
    <source>
        <dbReference type="ARBA" id="ARBA00049494"/>
    </source>
</evidence>
<gene>
    <name evidence="18" type="ORF">ACFQ0E_13250</name>
</gene>
<dbReference type="EC" id="2.7.7.2" evidence="15"/>
<evidence type="ECO:0000256" key="4">
    <source>
        <dbReference type="ARBA" id="ARBA00022630"/>
    </source>
</evidence>
<dbReference type="Proteomes" id="UP001597110">
    <property type="component" value="Unassembled WGS sequence"/>
</dbReference>
<dbReference type="InterPro" id="IPR015865">
    <property type="entry name" value="Riboflavin_kinase_bac/euk"/>
</dbReference>
<comment type="pathway">
    <text evidence="3 15">Cofactor biosynthesis; FMN biosynthesis; FMN from riboflavin (ATP route): step 1/1.</text>
</comment>
<keyword evidence="12" id="KW-0511">Multifunctional enzyme</keyword>
<evidence type="ECO:0000256" key="7">
    <source>
        <dbReference type="ARBA" id="ARBA00022695"/>
    </source>
</evidence>
<dbReference type="EMBL" id="JBHTIF010000002">
    <property type="protein sequence ID" value="MFD0726562.1"/>
    <property type="molecule type" value="Genomic_DNA"/>
</dbReference>
<dbReference type="PANTHER" id="PTHR22749:SF6">
    <property type="entry name" value="RIBOFLAVIN KINASE"/>
    <property type="match status" value="1"/>
</dbReference>
<comment type="catalytic activity">
    <reaction evidence="14 15">
        <text>FMN + ATP + H(+) = FAD + diphosphate</text>
        <dbReference type="Rhea" id="RHEA:17237"/>
        <dbReference type="ChEBI" id="CHEBI:15378"/>
        <dbReference type="ChEBI" id="CHEBI:30616"/>
        <dbReference type="ChEBI" id="CHEBI:33019"/>
        <dbReference type="ChEBI" id="CHEBI:57692"/>
        <dbReference type="ChEBI" id="CHEBI:58210"/>
        <dbReference type="EC" id="2.7.7.2"/>
    </reaction>
</comment>
<dbReference type="PIRSF" id="PIRSF004491">
    <property type="entry name" value="FAD_Synth"/>
    <property type="match status" value="1"/>
</dbReference>
<dbReference type="RefSeq" id="WP_386824532.1">
    <property type="nucleotide sequence ID" value="NZ_JBHTIF010000002.1"/>
</dbReference>
<dbReference type="CDD" id="cd02064">
    <property type="entry name" value="FAD_synthetase_N"/>
    <property type="match status" value="1"/>
</dbReference>
<dbReference type="Pfam" id="PF06574">
    <property type="entry name" value="FAD_syn"/>
    <property type="match status" value="1"/>
</dbReference>
<keyword evidence="8 15" id="KW-0547">Nucleotide-binding</keyword>
<evidence type="ECO:0000313" key="18">
    <source>
        <dbReference type="EMBL" id="MFD0726562.1"/>
    </source>
</evidence>
<comment type="function">
    <text evidence="1">Catalyzes the phosphorylation of riboflavin to FMN followed by the adenylation of FMN to FAD.</text>
</comment>
<keyword evidence="9 15" id="KW-0418">Kinase</keyword>
<evidence type="ECO:0000256" key="3">
    <source>
        <dbReference type="ARBA" id="ARBA00005201"/>
    </source>
</evidence>
<evidence type="ECO:0000256" key="6">
    <source>
        <dbReference type="ARBA" id="ARBA00022679"/>
    </source>
</evidence>
<evidence type="ECO:0000256" key="16">
    <source>
        <dbReference type="SAM" id="MobiDB-lite"/>
    </source>
</evidence>
<dbReference type="InterPro" id="IPR002606">
    <property type="entry name" value="Riboflavin_kinase_bac"/>
</dbReference>
<keyword evidence="5 15" id="KW-0288">FMN</keyword>
<evidence type="ECO:0000256" key="2">
    <source>
        <dbReference type="ARBA" id="ARBA00004726"/>
    </source>
</evidence>
<organism evidence="18 19">
    <name type="scientific">Lysobacter brunescens</name>
    <dbReference type="NCBI Taxonomy" id="262323"/>
    <lineage>
        <taxon>Bacteria</taxon>
        <taxon>Pseudomonadati</taxon>
        <taxon>Pseudomonadota</taxon>
        <taxon>Gammaproteobacteria</taxon>
        <taxon>Lysobacterales</taxon>
        <taxon>Lysobacteraceae</taxon>
        <taxon>Lysobacter</taxon>
    </lineage>
</organism>
<dbReference type="GO" id="GO:0003919">
    <property type="term" value="F:FMN adenylyltransferase activity"/>
    <property type="evidence" value="ECO:0007669"/>
    <property type="project" value="UniProtKB-EC"/>
</dbReference>
<keyword evidence="7 15" id="KW-0548">Nucleotidyltransferase</keyword>
<keyword evidence="6 15" id="KW-0808">Transferase</keyword>
<dbReference type="NCBIfam" id="NF004159">
    <property type="entry name" value="PRK05627.1-2"/>
    <property type="match status" value="1"/>
</dbReference>
<proteinExistence type="inferred from homology"/>
<dbReference type="InterPro" id="IPR023465">
    <property type="entry name" value="Riboflavin_kinase_dom_sf"/>
</dbReference>
<evidence type="ECO:0000259" key="17">
    <source>
        <dbReference type="SMART" id="SM00904"/>
    </source>
</evidence>
<name>A0ABW2YDW2_9GAMM</name>
<dbReference type="GO" id="GO:0008531">
    <property type="term" value="F:riboflavin kinase activity"/>
    <property type="evidence" value="ECO:0007669"/>
    <property type="project" value="UniProtKB-EC"/>
</dbReference>
<evidence type="ECO:0000256" key="8">
    <source>
        <dbReference type="ARBA" id="ARBA00022741"/>
    </source>
</evidence>
<evidence type="ECO:0000256" key="15">
    <source>
        <dbReference type="PIRNR" id="PIRNR004491"/>
    </source>
</evidence>
<protein>
    <recommendedName>
        <fullName evidence="15">Riboflavin biosynthesis protein</fullName>
    </recommendedName>
    <domain>
        <recommendedName>
            <fullName evidence="15">Riboflavin kinase</fullName>
            <ecNumber evidence="15">2.7.1.26</ecNumber>
        </recommendedName>
        <alternativeName>
            <fullName evidence="15">Flavokinase</fullName>
        </alternativeName>
    </domain>
    <domain>
        <recommendedName>
            <fullName evidence="15">FMN adenylyltransferase</fullName>
            <ecNumber evidence="15">2.7.7.2</ecNumber>
        </recommendedName>
        <alternativeName>
            <fullName evidence="15">FAD pyrophosphorylase</fullName>
        </alternativeName>
        <alternativeName>
            <fullName evidence="15">FAD synthase</fullName>
        </alternativeName>
    </domain>
</protein>
<keyword evidence="19" id="KW-1185">Reference proteome</keyword>
<sequence>MTELFRDLDGGPLCPDGSVVCIGAFDGLHLGHRALVRRAVERARTLGVPAVVLSFEPLPREFFARDGKPPRLQLPRAKLSHLRELGVDKVGLLRFGAALAAVSAEDFVERQLVERLSAREVWVGPDFRFGRARAGDLDLLQRMGAEAGFTAQTIEPVLVDAAPVSSTRIRNALQAGDFASAAGLLGRPYAIGGRVVRGKQLGRTLGYPTANLRFPKTPALRGIYATWVHGIAEHPWPSVSSFGTRPTVGGVEPLLEAHLFDFQGDLYGRHVEVEFVAHLRDEEKFPDLPSLVAQMDRDAEQARAILSSPDASSHGASGPDTLSLHSTERARA</sequence>
<dbReference type="InterPro" id="IPR015864">
    <property type="entry name" value="FAD_synthase"/>
</dbReference>